<gene>
    <name evidence="2" type="ORF">H8B09_23240</name>
</gene>
<sequence length="193" mass="22413">MRKFNLFLTILVTLLLSACQSSEQIKPIKEETIDFDMNTATAMVKKKEQMIIDVASKEKVSQLEYQQLEKSFTVEFGDHARDILSILFINNMDADPESDLYVNKNMFYPTVFHKGITITNASVYKSYYENEFFNQTSLTIKEQYDGDDAKLKGWAREYIFTPGTDGEWKLNGFSGTMNFLGEEYSMNYLELKR</sequence>
<evidence type="ECO:0000256" key="1">
    <source>
        <dbReference type="SAM" id="SignalP"/>
    </source>
</evidence>
<dbReference type="Proteomes" id="UP000609346">
    <property type="component" value="Unassembled WGS sequence"/>
</dbReference>
<accession>A0ABR8N1F8</accession>
<keyword evidence="3" id="KW-1185">Reference proteome</keyword>
<evidence type="ECO:0000313" key="3">
    <source>
        <dbReference type="Proteomes" id="UP000609346"/>
    </source>
</evidence>
<dbReference type="RefSeq" id="WP_191205985.1">
    <property type="nucleotide sequence ID" value="NZ_JACXZA010000006.1"/>
</dbReference>
<dbReference type="PROSITE" id="PS51257">
    <property type="entry name" value="PROKAR_LIPOPROTEIN"/>
    <property type="match status" value="1"/>
</dbReference>
<evidence type="ECO:0000313" key="2">
    <source>
        <dbReference type="EMBL" id="MBD3921700.1"/>
    </source>
</evidence>
<reference evidence="2 3" key="1">
    <citation type="submission" date="2020-09" db="EMBL/GenBank/DDBJ databases">
        <title>Paenibacillus sp. strain PR3 16S rRNA gene Genome sequencing and assembly.</title>
        <authorList>
            <person name="Kim J."/>
        </authorList>
    </citation>
    <scope>NUCLEOTIDE SEQUENCE [LARGE SCALE GENOMIC DNA]</scope>
    <source>
        <strain evidence="2 3">PR3</strain>
    </source>
</reference>
<organism evidence="2 3">
    <name type="scientific">Paenibacillus terricola</name>
    <dbReference type="NCBI Taxonomy" id="2763503"/>
    <lineage>
        <taxon>Bacteria</taxon>
        <taxon>Bacillati</taxon>
        <taxon>Bacillota</taxon>
        <taxon>Bacilli</taxon>
        <taxon>Bacillales</taxon>
        <taxon>Paenibacillaceae</taxon>
        <taxon>Paenibacillus</taxon>
    </lineage>
</organism>
<protein>
    <submittedName>
        <fullName evidence="2">Uncharacterized protein</fullName>
    </submittedName>
</protein>
<proteinExistence type="predicted"/>
<comment type="caution">
    <text evidence="2">The sequence shown here is derived from an EMBL/GenBank/DDBJ whole genome shotgun (WGS) entry which is preliminary data.</text>
</comment>
<name>A0ABR8N1F8_9BACL</name>
<dbReference type="EMBL" id="JACXZA010000006">
    <property type="protein sequence ID" value="MBD3921700.1"/>
    <property type="molecule type" value="Genomic_DNA"/>
</dbReference>
<feature type="signal peptide" evidence="1">
    <location>
        <begin position="1"/>
        <end position="23"/>
    </location>
</feature>
<feature type="chain" id="PRO_5046190642" evidence="1">
    <location>
        <begin position="24"/>
        <end position="193"/>
    </location>
</feature>
<keyword evidence="1" id="KW-0732">Signal</keyword>